<evidence type="ECO:0008006" key="3">
    <source>
        <dbReference type="Google" id="ProtNLM"/>
    </source>
</evidence>
<dbReference type="InterPro" id="IPR024524">
    <property type="entry name" value="DUF3800"/>
</dbReference>
<dbReference type="AlphaFoldDB" id="A0A0W0S6N0"/>
<comment type="caution">
    <text evidence="1">The sequence shown here is derived from an EMBL/GenBank/DDBJ whole genome shotgun (WGS) entry which is preliminary data.</text>
</comment>
<dbReference type="EMBL" id="LNXW01000013">
    <property type="protein sequence ID" value="KTC79079.1"/>
    <property type="molecule type" value="Genomic_DNA"/>
</dbReference>
<organism evidence="1 2">
    <name type="scientific">Legionella cherrii</name>
    <dbReference type="NCBI Taxonomy" id="28084"/>
    <lineage>
        <taxon>Bacteria</taxon>
        <taxon>Pseudomonadati</taxon>
        <taxon>Pseudomonadota</taxon>
        <taxon>Gammaproteobacteria</taxon>
        <taxon>Legionellales</taxon>
        <taxon>Legionellaceae</taxon>
        <taxon>Legionella</taxon>
    </lineage>
</organism>
<dbReference type="OrthoDB" id="248333at2"/>
<accession>A0A0W0S6N0</accession>
<proteinExistence type="predicted"/>
<evidence type="ECO:0000313" key="2">
    <source>
        <dbReference type="Proteomes" id="UP000054921"/>
    </source>
</evidence>
<name>A0A0W0S6N0_9GAMM</name>
<gene>
    <name evidence="1" type="ORF">Lche_1099</name>
</gene>
<sequence>MDEIFIYADESVKKGKYYSNFYGGCLILNGDYHDYLNKLLNEKARELQINDEIKWNKVSQYTYPKYSEFIDSVFEEVKLGKIKLRIMFRHNRFLVGELTAEQKRNDFLLLYYQFLKHAFGLECFSPENTVSVNYRLDSIPQDSKRIDKFKQFIEFFNTNHDKLNFELGNIIEVCSKDYIILQTIDLILGAVQSKLNDQFKGMGRGLVRPERTIYKEKIYKAIYSHINSMLPNFNTGESTGFRGNESNKFHHNYRHWNFHRKNPVLDKSYKSKR</sequence>
<reference evidence="1 2" key="1">
    <citation type="submission" date="2015-11" db="EMBL/GenBank/DDBJ databases">
        <title>Genomic analysis of 38 Legionella species identifies large and diverse effector repertoires.</title>
        <authorList>
            <person name="Burstein D."/>
            <person name="Amaro F."/>
            <person name="Zusman T."/>
            <person name="Lifshitz Z."/>
            <person name="Cohen O."/>
            <person name="Gilbert J.A."/>
            <person name="Pupko T."/>
            <person name="Shuman H.A."/>
            <person name="Segal G."/>
        </authorList>
    </citation>
    <scope>NUCLEOTIDE SEQUENCE [LARGE SCALE GENOMIC DNA]</scope>
    <source>
        <strain evidence="1 2">ORW</strain>
    </source>
</reference>
<evidence type="ECO:0000313" key="1">
    <source>
        <dbReference type="EMBL" id="KTC79079.1"/>
    </source>
</evidence>
<dbReference type="Proteomes" id="UP000054921">
    <property type="component" value="Unassembled WGS sequence"/>
</dbReference>
<dbReference type="Pfam" id="PF12686">
    <property type="entry name" value="DUF3800"/>
    <property type="match status" value="1"/>
</dbReference>
<protein>
    <recommendedName>
        <fullName evidence="3">DUF3800 domain-containing protein</fullName>
    </recommendedName>
</protein>
<dbReference type="RefSeq" id="WP_058387539.1">
    <property type="nucleotide sequence ID" value="NZ_LNXW01000013.1"/>
</dbReference>
<dbReference type="PATRIC" id="fig|28084.5.peg.1190"/>